<protein>
    <submittedName>
        <fullName evidence="1">Uncharacterized protein</fullName>
    </submittedName>
</protein>
<gene>
    <name evidence="1" type="ORF">G5C51_39975</name>
</gene>
<keyword evidence="2" id="KW-1185">Reference proteome</keyword>
<organism evidence="1 2">
    <name type="scientific">Streptomyces coryli</name>
    <dbReference type="NCBI Taxonomy" id="1128680"/>
    <lineage>
        <taxon>Bacteria</taxon>
        <taxon>Bacillati</taxon>
        <taxon>Actinomycetota</taxon>
        <taxon>Actinomycetes</taxon>
        <taxon>Kitasatosporales</taxon>
        <taxon>Streptomycetaceae</taxon>
        <taxon>Streptomyces</taxon>
    </lineage>
</organism>
<comment type="caution">
    <text evidence="1">The sequence shown here is derived from an EMBL/GenBank/DDBJ whole genome shotgun (WGS) entry which is preliminary data.</text>
</comment>
<name>A0A6G4UD08_9ACTN</name>
<dbReference type="EMBL" id="JAAKZV010000396">
    <property type="protein sequence ID" value="NGN70054.1"/>
    <property type="molecule type" value="Genomic_DNA"/>
</dbReference>
<dbReference type="Proteomes" id="UP000481583">
    <property type="component" value="Unassembled WGS sequence"/>
</dbReference>
<evidence type="ECO:0000313" key="2">
    <source>
        <dbReference type="Proteomes" id="UP000481583"/>
    </source>
</evidence>
<feature type="non-terminal residue" evidence="1">
    <location>
        <position position="55"/>
    </location>
</feature>
<sequence length="55" mass="5460">MGLTDSAGWRRGALLRLVAGVALVNLMMAGASTMATLVAADAVGEAWGGVPNFAA</sequence>
<dbReference type="AlphaFoldDB" id="A0A6G4UD08"/>
<accession>A0A6G4UD08</accession>
<reference evidence="1 2" key="1">
    <citation type="submission" date="2020-02" db="EMBL/GenBank/DDBJ databases">
        <title>Whole-genome analyses of novel actinobacteria.</title>
        <authorList>
            <person name="Sahin N."/>
        </authorList>
    </citation>
    <scope>NUCLEOTIDE SEQUENCE [LARGE SCALE GENOMIC DNA]</scope>
    <source>
        <strain evidence="1 2">A7024</strain>
    </source>
</reference>
<proteinExistence type="predicted"/>
<evidence type="ECO:0000313" key="1">
    <source>
        <dbReference type="EMBL" id="NGN70054.1"/>
    </source>
</evidence>